<keyword evidence="2" id="KW-0963">Cytoplasm</keyword>
<name>A0A8S9VBU7_PHYIN</name>
<keyword evidence="5" id="KW-0206">Cytoskeleton</keyword>
<dbReference type="GO" id="GO:0007019">
    <property type="term" value="P:microtubule depolymerization"/>
    <property type="evidence" value="ECO:0007669"/>
    <property type="project" value="TreeGrafter"/>
</dbReference>
<dbReference type="Proteomes" id="UP000704712">
    <property type="component" value="Unassembled WGS sequence"/>
</dbReference>
<dbReference type="InterPro" id="IPR001752">
    <property type="entry name" value="Kinesin_motor_dom"/>
</dbReference>
<comment type="caution">
    <text evidence="9">The sequence shown here is derived from an EMBL/GenBank/DDBJ whole genome shotgun (WGS) entry which is preliminary data.</text>
</comment>
<dbReference type="PRINTS" id="PR00380">
    <property type="entry name" value="KINESINHEAVY"/>
</dbReference>
<gene>
    <name evidence="9" type="ORF">GN958_ATG00337</name>
</gene>
<dbReference type="GO" id="GO:0008017">
    <property type="term" value="F:microtubule binding"/>
    <property type="evidence" value="ECO:0007669"/>
    <property type="project" value="InterPro"/>
</dbReference>
<evidence type="ECO:0000313" key="9">
    <source>
        <dbReference type="EMBL" id="KAF4150465.1"/>
    </source>
</evidence>
<feature type="binding site" evidence="6">
    <location>
        <begin position="96"/>
        <end position="103"/>
    </location>
    <ligand>
        <name>ATP</name>
        <dbReference type="ChEBI" id="CHEBI:30616"/>
    </ligand>
</feature>
<dbReference type="SMART" id="SM00129">
    <property type="entry name" value="KISc"/>
    <property type="match status" value="1"/>
</dbReference>
<keyword evidence="6" id="KW-0547">Nucleotide-binding</keyword>
<evidence type="ECO:0000256" key="2">
    <source>
        <dbReference type="ARBA" id="ARBA00022490"/>
    </source>
</evidence>
<keyword evidence="3" id="KW-0493">Microtubule</keyword>
<dbReference type="Pfam" id="PF00225">
    <property type="entry name" value="Kinesin"/>
    <property type="match status" value="2"/>
</dbReference>
<evidence type="ECO:0000256" key="1">
    <source>
        <dbReference type="ARBA" id="ARBA00004245"/>
    </source>
</evidence>
<dbReference type="EMBL" id="JAACNO010000056">
    <property type="protein sequence ID" value="KAF4150465.1"/>
    <property type="molecule type" value="Genomic_DNA"/>
</dbReference>
<comment type="similarity">
    <text evidence="6">Belongs to the TRAFAC class myosin-kinesin ATPase superfamily. Kinesin family.</text>
</comment>
<dbReference type="PROSITE" id="PS50067">
    <property type="entry name" value="KINESIN_MOTOR_2"/>
    <property type="match status" value="1"/>
</dbReference>
<keyword evidence="7" id="KW-0175">Coiled coil</keyword>
<dbReference type="SUPFAM" id="SSF52540">
    <property type="entry name" value="P-loop containing nucleoside triphosphate hydrolases"/>
    <property type="match status" value="1"/>
</dbReference>
<evidence type="ECO:0000256" key="6">
    <source>
        <dbReference type="PROSITE-ProRule" id="PRU00283"/>
    </source>
</evidence>
<comment type="subcellular location">
    <subcellularLocation>
        <location evidence="1">Cytoplasm</location>
        <location evidence="1">Cytoskeleton</location>
    </subcellularLocation>
</comment>
<evidence type="ECO:0000259" key="8">
    <source>
        <dbReference type="PROSITE" id="PS50067"/>
    </source>
</evidence>
<feature type="coiled-coil region" evidence="7">
    <location>
        <begin position="271"/>
        <end position="298"/>
    </location>
</feature>
<dbReference type="GO" id="GO:0005524">
    <property type="term" value="F:ATP binding"/>
    <property type="evidence" value="ECO:0007669"/>
    <property type="project" value="UniProtKB-UniRule"/>
</dbReference>
<dbReference type="PANTHER" id="PTHR47971:SF8">
    <property type="entry name" value="KINESIN-LIKE PROTEIN"/>
    <property type="match status" value="1"/>
</dbReference>
<evidence type="ECO:0000256" key="5">
    <source>
        <dbReference type="ARBA" id="ARBA00023212"/>
    </source>
</evidence>
<sequence length="418" mass="46272">VILYLLTRYLLRRQRSLAPMTKVYIRPRPLSTSEQGDKTIEYVVEDDGTLVIDAEKKFPGFAGLLSTENSEAYTQAIQPMVSKMLNGTTSCCFAYGHTNSGKTHTIFGYDTEPGMCRRLVQDLFTESGTDLLVQVRFYELYNGQVFDLLNNRQSGFVREDAHGIIHVRISTQSLQAAYGESAKAVHAIIRQGRSLRAEGTSELHHQSSRSHAFLELEIVTSALAEARQQVVLAQSRVVPLGKARDDLLYVIVDGKATATGAKPPQEDQDRLNTLQSQVDAAEAIVAALKAQVDDEKAKCNGGMFVLVDLAGAEYTGEGLTRNSKEQKEAREINSSLLALKECMRVQARQSAGHIPFRNSKLTMLLKCYLETDNPSFTIMIANVSSAETHLRKALGSIRYATLVASAFKTTRNKMTNQR</sequence>
<reference evidence="9" key="1">
    <citation type="submission" date="2020-03" db="EMBL/GenBank/DDBJ databases">
        <title>Hybrid Assembly of Korean Phytophthora infestans isolates.</title>
        <authorList>
            <person name="Prokchorchik M."/>
            <person name="Lee Y."/>
            <person name="Seo J."/>
            <person name="Cho J.-H."/>
            <person name="Park Y.-E."/>
            <person name="Jang D.-C."/>
            <person name="Im J.-S."/>
            <person name="Choi J.-G."/>
            <person name="Park H.-J."/>
            <person name="Lee G.-B."/>
            <person name="Lee Y.-G."/>
            <person name="Hong S.-Y."/>
            <person name="Cho K."/>
            <person name="Sohn K.H."/>
        </authorList>
    </citation>
    <scope>NUCLEOTIDE SEQUENCE</scope>
    <source>
        <strain evidence="9">KR_2_A2</strain>
    </source>
</reference>
<keyword evidence="4 6" id="KW-0505">Motor protein</keyword>
<proteinExistence type="inferred from homology"/>
<dbReference type="InterPro" id="IPR027417">
    <property type="entry name" value="P-loop_NTPase"/>
</dbReference>
<dbReference type="AlphaFoldDB" id="A0A8S9VBU7"/>
<feature type="domain" description="Kinesin motor" evidence="8">
    <location>
        <begin position="20"/>
        <end position="406"/>
    </location>
</feature>
<protein>
    <submittedName>
        <fullName evidence="9">Kinesin motor domain</fullName>
    </submittedName>
</protein>
<keyword evidence="6" id="KW-0067">ATP-binding</keyword>
<dbReference type="GO" id="GO:0005874">
    <property type="term" value="C:microtubule"/>
    <property type="evidence" value="ECO:0007669"/>
    <property type="project" value="UniProtKB-KW"/>
</dbReference>
<dbReference type="Gene3D" id="3.40.850.10">
    <property type="entry name" value="Kinesin motor domain"/>
    <property type="match status" value="1"/>
</dbReference>
<accession>A0A8S9VBU7</accession>
<dbReference type="InterPro" id="IPR036961">
    <property type="entry name" value="Kinesin_motor_dom_sf"/>
</dbReference>
<dbReference type="PANTHER" id="PTHR47971">
    <property type="entry name" value="KINESIN-RELATED PROTEIN 6"/>
    <property type="match status" value="1"/>
</dbReference>
<evidence type="ECO:0000256" key="7">
    <source>
        <dbReference type="SAM" id="Coils"/>
    </source>
</evidence>
<dbReference type="InterPro" id="IPR027640">
    <property type="entry name" value="Kinesin-like_fam"/>
</dbReference>
<evidence type="ECO:0000256" key="4">
    <source>
        <dbReference type="ARBA" id="ARBA00023175"/>
    </source>
</evidence>
<dbReference type="GO" id="GO:0003777">
    <property type="term" value="F:microtubule motor activity"/>
    <property type="evidence" value="ECO:0007669"/>
    <property type="project" value="InterPro"/>
</dbReference>
<evidence type="ECO:0000313" key="10">
    <source>
        <dbReference type="Proteomes" id="UP000704712"/>
    </source>
</evidence>
<evidence type="ECO:0000256" key="3">
    <source>
        <dbReference type="ARBA" id="ARBA00022701"/>
    </source>
</evidence>
<organism evidence="9 10">
    <name type="scientific">Phytophthora infestans</name>
    <name type="common">Potato late blight agent</name>
    <name type="synonym">Botrytis infestans</name>
    <dbReference type="NCBI Taxonomy" id="4787"/>
    <lineage>
        <taxon>Eukaryota</taxon>
        <taxon>Sar</taxon>
        <taxon>Stramenopiles</taxon>
        <taxon>Oomycota</taxon>
        <taxon>Peronosporomycetes</taxon>
        <taxon>Peronosporales</taxon>
        <taxon>Peronosporaceae</taxon>
        <taxon>Phytophthora</taxon>
    </lineage>
</organism>
<dbReference type="GO" id="GO:0007018">
    <property type="term" value="P:microtubule-based movement"/>
    <property type="evidence" value="ECO:0007669"/>
    <property type="project" value="InterPro"/>
</dbReference>
<feature type="non-terminal residue" evidence="9">
    <location>
        <position position="1"/>
    </location>
</feature>